<evidence type="ECO:0000256" key="1">
    <source>
        <dbReference type="ARBA" id="ARBA00004442"/>
    </source>
</evidence>
<keyword evidence="4" id="KW-1134">Transmembrane beta strand</keyword>
<dbReference type="OrthoDB" id="180435at2"/>
<reference evidence="11" key="1">
    <citation type="submission" date="2015-06" db="EMBL/GenBank/DDBJ databases">
        <authorList>
            <person name="Bertelli C."/>
        </authorList>
    </citation>
    <scope>NUCLEOTIDE SEQUENCE [LARGE SCALE GENOMIC DNA]</scope>
    <source>
        <strain evidence="11">CRIB-30</strain>
    </source>
</reference>
<evidence type="ECO:0000313" key="11">
    <source>
        <dbReference type="Proteomes" id="UP000220251"/>
    </source>
</evidence>
<evidence type="ECO:0000256" key="7">
    <source>
        <dbReference type="ARBA" id="ARBA00023237"/>
    </source>
</evidence>
<dbReference type="InterPro" id="IPR028351">
    <property type="entry name" value="CyaE"/>
</dbReference>
<evidence type="ECO:0000256" key="2">
    <source>
        <dbReference type="ARBA" id="ARBA00007613"/>
    </source>
</evidence>
<dbReference type="SUPFAM" id="SSF56954">
    <property type="entry name" value="Outer membrane efflux proteins (OEP)"/>
    <property type="match status" value="1"/>
</dbReference>
<dbReference type="GO" id="GO:0009279">
    <property type="term" value="C:cell outer membrane"/>
    <property type="evidence" value="ECO:0007669"/>
    <property type="project" value="UniProtKB-SubCell"/>
</dbReference>
<dbReference type="InterPro" id="IPR051906">
    <property type="entry name" value="TolC-like"/>
</dbReference>
<sequence length="441" mass="49951">MFRLLAALPFFFLSCLHGAPLTLQDCFQLSLKENPKTVSSRMKVKEAKEEALIEKAAYYPELKASAHGFKWQTHNFLELSTIPPGIPPNILPSVIGPTEDYGYLVSAKYTLYDFGEAKERYLAARSKKGAAEFDRIRLQEEILLNVAIAFYQLASYDALVGVAQKNLERTEHHLKLVQQKRDVGTAPKSDLLRAQVDVAEAKLNLVRMESQFEIARARLREAIGLDSDIALTIQAERSSRSQPEEDDLLWARKTAYAARPEIKSLCFQISGRTHQLKAVQSTHWPKVTALGTYGKRDSDFLPEEDEWLFGVRMEMPLFTGFRITHEEGKAKANIREAEANLASTRLKIEEEVHTAYSKLKEAFEVIETTSVQVKDAEEGMRLTEERYEAGASTLTDLLDAKTQLLRAEANHANAEWNFEAAIFYFQWTQGILSDNLCRTHS</sequence>
<evidence type="ECO:0000313" key="10">
    <source>
        <dbReference type="EMBL" id="CRX38863.1"/>
    </source>
</evidence>
<dbReference type="GO" id="GO:0015562">
    <property type="term" value="F:efflux transmembrane transporter activity"/>
    <property type="evidence" value="ECO:0007669"/>
    <property type="project" value="InterPro"/>
</dbReference>
<gene>
    <name evidence="10" type="ORF">ELAC_1535</name>
</gene>
<evidence type="ECO:0000256" key="6">
    <source>
        <dbReference type="ARBA" id="ARBA00023136"/>
    </source>
</evidence>
<accession>A0A0H5DRM4</accession>
<dbReference type="Gene3D" id="1.20.1600.10">
    <property type="entry name" value="Outer membrane efflux proteins (OEP)"/>
    <property type="match status" value="1"/>
</dbReference>
<evidence type="ECO:0000256" key="4">
    <source>
        <dbReference type="ARBA" id="ARBA00022452"/>
    </source>
</evidence>
<feature type="chain" id="PRO_5005218546" evidence="9">
    <location>
        <begin position="20"/>
        <end position="441"/>
    </location>
</feature>
<dbReference type="PROSITE" id="PS51257">
    <property type="entry name" value="PROKAR_LIPOPROTEIN"/>
    <property type="match status" value="1"/>
</dbReference>
<dbReference type="AlphaFoldDB" id="A0A0H5DRM4"/>
<keyword evidence="8" id="KW-0175">Coiled coil</keyword>
<dbReference type="PANTHER" id="PTHR30026">
    <property type="entry name" value="OUTER MEMBRANE PROTEIN TOLC"/>
    <property type="match status" value="1"/>
</dbReference>
<proteinExistence type="inferred from homology"/>
<dbReference type="GO" id="GO:1990281">
    <property type="term" value="C:efflux pump complex"/>
    <property type="evidence" value="ECO:0007669"/>
    <property type="project" value="TreeGrafter"/>
</dbReference>
<dbReference type="PANTHER" id="PTHR30026:SF21">
    <property type="entry name" value="SLR1270 PROTEIN"/>
    <property type="match status" value="1"/>
</dbReference>
<feature type="signal peptide" evidence="9">
    <location>
        <begin position="1"/>
        <end position="19"/>
    </location>
</feature>
<comment type="subcellular location">
    <subcellularLocation>
        <location evidence="1">Cell outer membrane</location>
    </subcellularLocation>
</comment>
<keyword evidence="11" id="KW-1185">Reference proteome</keyword>
<dbReference type="EMBL" id="CWGJ01000025">
    <property type="protein sequence ID" value="CRX38863.1"/>
    <property type="molecule type" value="Genomic_DNA"/>
</dbReference>
<keyword evidence="7" id="KW-0998">Cell outer membrane</keyword>
<organism evidence="10 11">
    <name type="scientific">Estrella lausannensis</name>
    <dbReference type="NCBI Taxonomy" id="483423"/>
    <lineage>
        <taxon>Bacteria</taxon>
        <taxon>Pseudomonadati</taxon>
        <taxon>Chlamydiota</taxon>
        <taxon>Chlamydiia</taxon>
        <taxon>Parachlamydiales</taxon>
        <taxon>Candidatus Criblamydiaceae</taxon>
        <taxon>Estrella</taxon>
    </lineage>
</organism>
<dbReference type="PIRSF" id="PIRSF001892">
    <property type="entry name" value="CyaE"/>
    <property type="match status" value="1"/>
</dbReference>
<feature type="coiled-coil region" evidence="8">
    <location>
        <begin position="191"/>
        <end position="218"/>
    </location>
</feature>
<dbReference type="Proteomes" id="UP000220251">
    <property type="component" value="Unassembled WGS sequence"/>
</dbReference>
<dbReference type="InterPro" id="IPR003423">
    <property type="entry name" value="OMP_efflux"/>
</dbReference>
<dbReference type="GO" id="GO:0015288">
    <property type="term" value="F:porin activity"/>
    <property type="evidence" value="ECO:0007669"/>
    <property type="project" value="TreeGrafter"/>
</dbReference>
<comment type="similarity">
    <text evidence="2">Belongs to the outer membrane factor (OMF) (TC 1.B.17) family.</text>
</comment>
<evidence type="ECO:0000256" key="5">
    <source>
        <dbReference type="ARBA" id="ARBA00022692"/>
    </source>
</evidence>
<evidence type="ECO:0000256" key="9">
    <source>
        <dbReference type="SAM" id="SignalP"/>
    </source>
</evidence>
<evidence type="ECO:0000256" key="8">
    <source>
        <dbReference type="SAM" id="Coils"/>
    </source>
</evidence>
<dbReference type="RefSeq" id="WP_098038726.1">
    <property type="nucleotide sequence ID" value="NZ_CWGJ01000025.1"/>
</dbReference>
<keyword evidence="3" id="KW-0813">Transport</keyword>
<keyword evidence="6" id="KW-0472">Membrane</keyword>
<evidence type="ECO:0000256" key="3">
    <source>
        <dbReference type="ARBA" id="ARBA00022448"/>
    </source>
</evidence>
<keyword evidence="5" id="KW-0812">Transmembrane</keyword>
<dbReference type="Pfam" id="PF02321">
    <property type="entry name" value="OEP"/>
    <property type="match status" value="2"/>
</dbReference>
<keyword evidence="9" id="KW-0732">Signal</keyword>
<protein>
    <submittedName>
        <fullName evidence="10">Outer membrane efflux protein</fullName>
    </submittedName>
</protein>
<name>A0A0H5DRM4_9BACT</name>